<dbReference type="AlphaFoldDB" id="A0A0V0QZZ3"/>
<feature type="coiled-coil region" evidence="1">
    <location>
        <begin position="349"/>
        <end position="464"/>
    </location>
</feature>
<proteinExistence type="predicted"/>
<dbReference type="EMBL" id="LDAU01000079">
    <property type="protein sequence ID" value="KRX07844.1"/>
    <property type="molecule type" value="Genomic_DNA"/>
</dbReference>
<keyword evidence="1" id="KW-0175">Coiled coil</keyword>
<feature type="region of interest" description="Disordered" evidence="2">
    <location>
        <begin position="1"/>
        <end position="21"/>
    </location>
</feature>
<feature type="coiled-coil region" evidence="1">
    <location>
        <begin position="210"/>
        <end position="273"/>
    </location>
</feature>
<protein>
    <submittedName>
        <fullName evidence="3">Uncharacterized protein</fullName>
    </submittedName>
</protein>
<feature type="compositionally biased region" description="Polar residues" evidence="2">
    <location>
        <begin position="1"/>
        <end position="10"/>
    </location>
</feature>
<sequence>MALSDTSNTGIGDKQMMETKNRLEEGQRNIEKMVEEIIKQKKNFQEFQVQQEIEHSIINQNNDINSSSNINSSRYYFGHLNQLNKIQEKLQKQGENYGDNLDGLQKKSRQQSLSKREWNMMALNEQNKQMEEQILETLRNTEIVVKKRESLQDMQNQKENNNISKNQKQDSLDLLQQNLQNFGGFQQENKIKQDLKKMLELCLNHLKYFKEQSEMAFMELEEQNQNLQDKLNQVNSDQNQVENKQSEDFFTQNENLKTQLQKFQSQNFDLKQVQFENEGRIKILESDLKIEKDRNTHSRSEIVANTQRSRFEDLSEIEYLKNQLQAIEEDKGIDIRLYNEEKQGYIQILEKCEQDIARYQELLQKQQERIIYIEEENKQEIEKEHQLCRELKSEINNQRNEIENKENQVNTLKQMLEQKGIEVQNYQNLLNEKNQQIFNLNQEIQSLLQKKEEEKQQQSQKNSQNNFQLSHNQLEELGFNMKEYYNQNKSDSLFQFIRSKVLCLYFRFVEKIIFKIL</sequence>
<dbReference type="InParanoid" id="A0A0V0QZZ3"/>
<evidence type="ECO:0000313" key="3">
    <source>
        <dbReference type="EMBL" id="KRX07844.1"/>
    </source>
</evidence>
<keyword evidence="4" id="KW-1185">Reference proteome</keyword>
<name>A0A0V0QZZ3_PSEPJ</name>
<evidence type="ECO:0000313" key="4">
    <source>
        <dbReference type="Proteomes" id="UP000054937"/>
    </source>
</evidence>
<reference evidence="3 4" key="1">
    <citation type="journal article" date="2015" name="Sci. Rep.">
        <title>Genome of the facultative scuticociliatosis pathogen Pseudocohnilembus persalinus provides insight into its virulence through horizontal gene transfer.</title>
        <authorList>
            <person name="Xiong J."/>
            <person name="Wang G."/>
            <person name="Cheng J."/>
            <person name="Tian M."/>
            <person name="Pan X."/>
            <person name="Warren A."/>
            <person name="Jiang C."/>
            <person name="Yuan D."/>
            <person name="Miao W."/>
        </authorList>
    </citation>
    <scope>NUCLEOTIDE SEQUENCE [LARGE SCALE GENOMIC DNA]</scope>
    <source>
        <strain evidence="3">36N120E</strain>
    </source>
</reference>
<comment type="caution">
    <text evidence="3">The sequence shown here is derived from an EMBL/GenBank/DDBJ whole genome shotgun (WGS) entry which is preliminary data.</text>
</comment>
<organism evidence="3 4">
    <name type="scientific">Pseudocohnilembus persalinus</name>
    <name type="common">Ciliate</name>
    <dbReference type="NCBI Taxonomy" id="266149"/>
    <lineage>
        <taxon>Eukaryota</taxon>
        <taxon>Sar</taxon>
        <taxon>Alveolata</taxon>
        <taxon>Ciliophora</taxon>
        <taxon>Intramacronucleata</taxon>
        <taxon>Oligohymenophorea</taxon>
        <taxon>Scuticociliatia</taxon>
        <taxon>Philasterida</taxon>
        <taxon>Pseudocohnilembidae</taxon>
        <taxon>Pseudocohnilembus</taxon>
    </lineage>
</organism>
<accession>A0A0V0QZZ3</accession>
<dbReference type="Proteomes" id="UP000054937">
    <property type="component" value="Unassembled WGS sequence"/>
</dbReference>
<gene>
    <name evidence="3" type="ORF">PPERSA_10128</name>
</gene>
<feature type="coiled-coil region" evidence="1">
    <location>
        <begin position="87"/>
        <end position="140"/>
    </location>
</feature>
<evidence type="ECO:0000256" key="2">
    <source>
        <dbReference type="SAM" id="MobiDB-lite"/>
    </source>
</evidence>
<evidence type="ECO:0000256" key="1">
    <source>
        <dbReference type="SAM" id="Coils"/>
    </source>
</evidence>